<proteinExistence type="predicted"/>
<evidence type="ECO:0000313" key="1">
    <source>
        <dbReference type="EMBL" id="KDE63000.1"/>
    </source>
</evidence>
<sequence>MKLENEMPFDKSVRHGNRNRMDDAITSILIKGREIFLLCI</sequence>
<reference evidence="1 2" key="1">
    <citation type="submission" date="2014-01" db="EMBL/GenBank/DDBJ databases">
        <title>Comparative genomics of Fusobacterium necrophorum wild isolates.</title>
        <authorList>
            <person name="Kittichotirat W."/>
            <person name="Bumgarner R.E."/>
            <person name="Lawrence P."/>
        </authorList>
    </citation>
    <scope>NUCLEOTIDE SEQUENCE [LARGE SCALE GENOMIC DNA]</scope>
    <source>
        <strain evidence="1 2">BL</strain>
    </source>
</reference>
<gene>
    <name evidence="1" type="ORF">FUSO3_06405</name>
</gene>
<accession>A0AB73BW04</accession>
<dbReference type="AlphaFoldDB" id="A0AB73BW04"/>
<evidence type="ECO:0000313" key="2">
    <source>
        <dbReference type="Proteomes" id="UP000027473"/>
    </source>
</evidence>
<organism evidence="1 2">
    <name type="scientific">Fusobacterium necrophorum BL</name>
    <dbReference type="NCBI Taxonomy" id="1441732"/>
    <lineage>
        <taxon>Bacteria</taxon>
        <taxon>Fusobacteriati</taxon>
        <taxon>Fusobacteriota</taxon>
        <taxon>Fusobacteriia</taxon>
        <taxon>Fusobacteriales</taxon>
        <taxon>Fusobacteriaceae</taxon>
        <taxon>Fusobacterium</taxon>
    </lineage>
</organism>
<comment type="caution">
    <text evidence="1">The sequence shown here is derived from an EMBL/GenBank/DDBJ whole genome shotgun (WGS) entry which is preliminary data.</text>
</comment>
<protein>
    <submittedName>
        <fullName evidence="1">Uncharacterized protein</fullName>
    </submittedName>
</protein>
<name>A0AB73BW04_9FUSO</name>
<dbReference type="EMBL" id="JAAC01000102">
    <property type="protein sequence ID" value="KDE63000.1"/>
    <property type="molecule type" value="Genomic_DNA"/>
</dbReference>
<dbReference type="Proteomes" id="UP000027473">
    <property type="component" value="Unassembled WGS sequence"/>
</dbReference>